<evidence type="ECO:0000259" key="3">
    <source>
        <dbReference type="Pfam" id="PF13460"/>
    </source>
</evidence>
<dbReference type="InterPro" id="IPR036291">
    <property type="entry name" value="NAD(P)-bd_dom_sf"/>
</dbReference>
<proteinExistence type="predicted"/>
<evidence type="ECO:0000313" key="4">
    <source>
        <dbReference type="EMBL" id="CAH3029074.1"/>
    </source>
</evidence>
<evidence type="ECO:0000256" key="2">
    <source>
        <dbReference type="ARBA" id="ARBA00093604"/>
    </source>
</evidence>
<dbReference type="PANTHER" id="PTHR14097:SF7">
    <property type="entry name" value="OXIDOREDUCTASE HTATIP2"/>
    <property type="match status" value="1"/>
</dbReference>
<dbReference type="InterPro" id="IPR016040">
    <property type="entry name" value="NAD(P)-bd_dom"/>
</dbReference>
<evidence type="ECO:0000313" key="5">
    <source>
        <dbReference type="Proteomes" id="UP001159427"/>
    </source>
</evidence>
<keyword evidence="5" id="KW-1185">Reference proteome</keyword>
<comment type="caution">
    <text evidence="4">The sequence shown here is derived from an EMBL/GenBank/DDBJ whole genome shotgun (WGS) entry which is preliminary data.</text>
</comment>
<dbReference type="Gene3D" id="3.40.50.720">
    <property type="entry name" value="NAD(P)-binding Rossmann-like Domain"/>
    <property type="match status" value="1"/>
</dbReference>
<feature type="domain" description="NAD(P)-binding" evidence="3">
    <location>
        <begin position="26"/>
        <end position="210"/>
    </location>
</feature>
<sequence>MAEGGDTGKAISSSEEPLGMRAVLIGATGAIGECLLGELLTSKHISKVVSLGRRSATVPSGYSVDQKAEEDSGRLEQHVVVSPHNTNTMVQYKFRNTRILISCSGYIYFTAAAFRHVDFDYVINCAKVAKEANVPHVLYVSSERANASSWFLYMKVKGQVEESLKEMQYPKTSIFRPGLLDRGAKKRFLEKAYGWIATSIPVSTVAKAMLIDAEKYARNKEADPAAITYENSDILALLSAS</sequence>
<gene>
    <name evidence="4" type="ORF">PEVE_00035488</name>
</gene>
<dbReference type="EMBL" id="CALNXI010000550">
    <property type="protein sequence ID" value="CAH3029074.1"/>
    <property type="molecule type" value="Genomic_DNA"/>
</dbReference>
<dbReference type="Pfam" id="PF13460">
    <property type="entry name" value="NAD_binding_10"/>
    <property type="match status" value="1"/>
</dbReference>
<evidence type="ECO:0000256" key="1">
    <source>
        <dbReference type="ARBA" id="ARBA00093483"/>
    </source>
</evidence>
<dbReference type="Proteomes" id="UP001159427">
    <property type="component" value="Unassembled WGS sequence"/>
</dbReference>
<reference evidence="4 5" key="1">
    <citation type="submission" date="2022-05" db="EMBL/GenBank/DDBJ databases">
        <authorList>
            <consortium name="Genoscope - CEA"/>
            <person name="William W."/>
        </authorList>
    </citation>
    <scope>NUCLEOTIDE SEQUENCE [LARGE SCALE GENOMIC DNA]</scope>
</reference>
<name>A0ABN8MHA7_9CNID</name>
<accession>A0ABN8MHA7</accession>
<dbReference type="PANTHER" id="PTHR14097">
    <property type="entry name" value="OXIDOREDUCTASE HTATIP2"/>
    <property type="match status" value="1"/>
</dbReference>
<comment type="subunit">
    <text evidence="1">Monomer. Forms homodimers during oxidative stress. Interacts (via N-terminus) with elongation factor EEF1A1 (via middle-region); the interaction is direct and competes with EEF1A1 binding to guanyl-nucleotide exchange factor EEF1B2, thereby inhibiting GDP for GTP exchange and reactivation of EEF1A1. Interacts with nuclear transport receptors XPO4, IPO5/RANBP5, IPO7, IPO9 and KPNB1 as well as GCN1L1/GCN1 and LRPPRC probably through their HEAT repeats. Binds NCOA5/CIA.</text>
</comment>
<organism evidence="4 5">
    <name type="scientific">Porites evermanni</name>
    <dbReference type="NCBI Taxonomy" id="104178"/>
    <lineage>
        <taxon>Eukaryota</taxon>
        <taxon>Metazoa</taxon>
        <taxon>Cnidaria</taxon>
        <taxon>Anthozoa</taxon>
        <taxon>Hexacorallia</taxon>
        <taxon>Scleractinia</taxon>
        <taxon>Fungiina</taxon>
        <taxon>Poritidae</taxon>
        <taxon>Porites</taxon>
    </lineage>
</organism>
<dbReference type="SUPFAM" id="SSF51735">
    <property type="entry name" value="NAD(P)-binding Rossmann-fold domains"/>
    <property type="match status" value="1"/>
</dbReference>
<protein>
    <recommendedName>
        <fullName evidence="2">Protein HTATIP2</fullName>
    </recommendedName>
</protein>